<name>A0A1I4HTI2_9RHOB</name>
<dbReference type="GO" id="GO:0046872">
    <property type="term" value="F:metal ion binding"/>
    <property type="evidence" value="ECO:0007669"/>
    <property type="project" value="UniProtKB-KW"/>
</dbReference>
<keyword evidence="2" id="KW-0186">Copper</keyword>
<dbReference type="Pfam" id="PF02630">
    <property type="entry name" value="SCO1-SenC"/>
    <property type="match status" value="1"/>
</dbReference>
<keyword evidence="3" id="KW-1015">Disulfide bond</keyword>
<evidence type="ECO:0000256" key="1">
    <source>
        <dbReference type="ARBA" id="ARBA00010996"/>
    </source>
</evidence>
<proteinExistence type="inferred from homology"/>
<dbReference type="Gene3D" id="3.40.30.10">
    <property type="entry name" value="Glutaredoxin"/>
    <property type="match status" value="1"/>
</dbReference>
<dbReference type="InterPro" id="IPR003782">
    <property type="entry name" value="SCO1/SenC"/>
</dbReference>
<keyword evidence="5" id="KW-1185">Reference proteome</keyword>
<comment type="similarity">
    <text evidence="1">Belongs to the SCO1/2 family.</text>
</comment>
<dbReference type="PANTHER" id="PTHR12151:SF25">
    <property type="entry name" value="LINALOOL DEHYDRATASE_ISOMERASE DOMAIN-CONTAINING PROTEIN"/>
    <property type="match status" value="1"/>
</dbReference>
<dbReference type="STRING" id="195913.SAMN04488004_11950"/>
<dbReference type="CDD" id="cd02968">
    <property type="entry name" value="SCO"/>
    <property type="match status" value="1"/>
</dbReference>
<sequence>MTRNMKRAGFALWGAVVVALGALVWLQLAGPDGSDPLNLTDTLGQGDYALTTTDGGAFTSDNLKGGATAVFFGFTHCPEVCPTTLGDVSMWQEALATDGQALNVYFVTVDPERDTVDTLRDYVSWVPGVTGVSGTPEQVKAAEAAFRIYARQVPLDGGGYTMDHSASVLLFDDQGRFYEPIGYQEGTDRALAKIRRMIAS</sequence>
<evidence type="ECO:0000313" key="5">
    <source>
        <dbReference type="Proteomes" id="UP000199550"/>
    </source>
</evidence>
<dbReference type="SUPFAM" id="SSF52833">
    <property type="entry name" value="Thioredoxin-like"/>
    <property type="match status" value="1"/>
</dbReference>
<feature type="disulfide bond" description="Redox-active" evidence="3">
    <location>
        <begin position="77"/>
        <end position="81"/>
    </location>
</feature>
<evidence type="ECO:0000256" key="2">
    <source>
        <dbReference type="PIRSR" id="PIRSR603782-1"/>
    </source>
</evidence>
<accession>A0A1I4HTI2</accession>
<organism evidence="4 5">
    <name type="scientific">Loktanella salsilacus</name>
    <dbReference type="NCBI Taxonomy" id="195913"/>
    <lineage>
        <taxon>Bacteria</taxon>
        <taxon>Pseudomonadati</taxon>
        <taxon>Pseudomonadota</taxon>
        <taxon>Alphaproteobacteria</taxon>
        <taxon>Rhodobacterales</taxon>
        <taxon>Roseobacteraceae</taxon>
        <taxon>Loktanella</taxon>
    </lineage>
</organism>
<reference evidence="4 5" key="1">
    <citation type="submission" date="2016-10" db="EMBL/GenBank/DDBJ databases">
        <authorList>
            <person name="de Groot N.N."/>
        </authorList>
    </citation>
    <scope>NUCLEOTIDE SEQUENCE [LARGE SCALE GENOMIC DNA]</scope>
    <source>
        <strain evidence="4 5">DSM 16199</strain>
    </source>
</reference>
<dbReference type="PANTHER" id="PTHR12151">
    <property type="entry name" value="ELECTRON TRANSPORT PROTIN SCO1/SENC FAMILY MEMBER"/>
    <property type="match status" value="1"/>
</dbReference>
<feature type="binding site" evidence="2">
    <location>
        <position position="164"/>
    </location>
    <ligand>
        <name>Cu cation</name>
        <dbReference type="ChEBI" id="CHEBI:23378"/>
    </ligand>
</feature>
<dbReference type="AlphaFoldDB" id="A0A1I4HTI2"/>
<feature type="binding site" evidence="2">
    <location>
        <position position="81"/>
    </location>
    <ligand>
        <name>Cu cation</name>
        <dbReference type="ChEBI" id="CHEBI:23378"/>
    </ligand>
</feature>
<evidence type="ECO:0000313" key="4">
    <source>
        <dbReference type="EMBL" id="SFL44716.1"/>
    </source>
</evidence>
<feature type="binding site" evidence="2">
    <location>
        <position position="77"/>
    </location>
    <ligand>
        <name>Cu cation</name>
        <dbReference type="ChEBI" id="CHEBI:23378"/>
    </ligand>
</feature>
<protein>
    <submittedName>
        <fullName evidence="4">Protein SCO1/2</fullName>
    </submittedName>
</protein>
<dbReference type="RefSeq" id="WP_245754266.1">
    <property type="nucleotide sequence ID" value="NZ_FOTF01000019.1"/>
</dbReference>
<keyword evidence="2" id="KW-0479">Metal-binding</keyword>
<dbReference type="Proteomes" id="UP000199550">
    <property type="component" value="Unassembled WGS sequence"/>
</dbReference>
<evidence type="ECO:0000256" key="3">
    <source>
        <dbReference type="PIRSR" id="PIRSR603782-2"/>
    </source>
</evidence>
<gene>
    <name evidence="4" type="ORF">SAMN04488004_11950</name>
</gene>
<dbReference type="InterPro" id="IPR036249">
    <property type="entry name" value="Thioredoxin-like_sf"/>
</dbReference>
<dbReference type="EMBL" id="FOTF01000019">
    <property type="protein sequence ID" value="SFL44716.1"/>
    <property type="molecule type" value="Genomic_DNA"/>
</dbReference>